<dbReference type="InterPro" id="IPR014756">
    <property type="entry name" value="Ig_E-set"/>
</dbReference>
<dbReference type="SUPFAM" id="SSF81296">
    <property type="entry name" value="E set domains"/>
    <property type="match status" value="1"/>
</dbReference>
<keyword evidence="3 11" id="KW-0633">Potassium transport</keyword>
<keyword evidence="8 11" id="KW-0406">Ion transport</keyword>
<evidence type="ECO:0000259" key="14">
    <source>
        <dbReference type="Pfam" id="PF17655"/>
    </source>
</evidence>
<organism evidence="15">
    <name type="scientific">Auxenochlorella protothecoides</name>
    <name type="common">Green microalga</name>
    <name type="synonym">Chlorella protothecoides</name>
    <dbReference type="NCBI Taxonomy" id="3075"/>
    <lineage>
        <taxon>Eukaryota</taxon>
        <taxon>Viridiplantae</taxon>
        <taxon>Chlorophyta</taxon>
        <taxon>core chlorophytes</taxon>
        <taxon>Trebouxiophyceae</taxon>
        <taxon>Chlorellales</taxon>
        <taxon>Chlorellaceae</taxon>
        <taxon>Auxenochlorella</taxon>
    </lineage>
</organism>
<evidence type="ECO:0000256" key="10">
    <source>
        <dbReference type="ARBA" id="ARBA00023303"/>
    </source>
</evidence>
<feature type="transmembrane region" description="Helical" evidence="12">
    <location>
        <begin position="70"/>
        <end position="93"/>
    </location>
</feature>
<dbReference type="InterPro" id="IPR040445">
    <property type="entry name" value="Kir_TM"/>
</dbReference>
<evidence type="ECO:0000256" key="11">
    <source>
        <dbReference type="RuleBase" id="RU003822"/>
    </source>
</evidence>
<evidence type="ECO:0000259" key="13">
    <source>
        <dbReference type="Pfam" id="PF01007"/>
    </source>
</evidence>
<feature type="transmembrane region" description="Helical" evidence="12">
    <location>
        <begin position="135"/>
        <end position="157"/>
    </location>
</feature>
<evidence type="ECO:0000256" key="7">
    <source>
        <dbReference type="ARBA" id="ARBA00022989"/>
    </source>
</evidence>
<dbReference type="GO" id="GO:1990573">
    <property type="term" value="P:potassium ion import across plasma membrane"/>
    <property type="evidence" value="ECO:0007669"/>
    <property type="project" value="TreeGrafter"/>
</dbReference>
<dbReference type="Gene3D" id="2.60.40.1400">
    <property type="entry name" value="G protein-activated inward rectifier potassium channel 1"/>
    <property type="match status" value="1"/>
</dbReference>
<protein>
    <submittedName>
        <fullName evidence="15">Uncharacterized protein</fullName>
    </submittedName>
</protein>
<evidence type="ECO:0000256" key="8">
    <source>
        <dbReference type="ARBA" id="ARBA00023065"/>
    </source>
</evidence>
<keyword evidence="6 11" id="KW-0630">Potassium</keyword>
<keyword evidence="10 11" id="KW-0407">Ion channel</keyword>
<dbReference type="Pfam" id="PF01007">
    <property type="entry name" value="IRK"/>
    <property type="match status" value="1"/>
</dbReference>
<dbReference type="Pfam" id="PF17655">
    <property type="entry name" value="IRK_C"/>
    <property type="match status" value="1"/>
</dbReference>
<feature type="domain" description="Inward rectifier potassium channel C-terminal" evidence="14">
    <location>
        <begin position="171"/>
        <end position="289"/>
    </location>
</feature>
<evidence type="ECO:0000256" key="4">
    <source>
        <dbReference type="ARBA" id="ARBA00022692"/>
    </source>
</evidence>
<dbReference type="SUPFAM" id="SSF81324">
    <property type="entry name" value="Voltage-gated potassium channels"/>
    <property type="match status" value="1"/>
</dbReference>
<keyword evidence="5 11" id="KW-0851">Voltage-gated channel</keyword>
<dbReference type="GO" id="GO:0034702">
    <property type="term" value="C:monoatomic ion channel complex"/>
    <property type="evidence" value="ECO:0007669"/>
    <property type="project" value="UniProtKB-KW"/>
</dbReference>
<dbReference type="GO" id="GO:0034765">
    <property type="term" value="P:regulation of monoatomic ion transmembrane transport"/>
    <property type="evidence" value="ECO:0007669"/>
    <property type="project" value="TreeGrafter"/>
</dbReference>
<dbReference type="PANTHER" id="PTHR11767:SF102">
    <property type="entry name" value="INWARDLY RECTIFYING POTASSIUM CHANNEL 1, ISOFORM F"/>
    <property type="match status" value="1"/>
</dbReference>
<keyword evidence="9 12" id="KW-0472">Membrane</keyword>
<sequence length="361" mass="40615">MRSAKDYMGPSEASFDSPFLPMPLKRHRTLQRLAAARAIQSLSLERHNMNHKMTMYYNDMFHTLVNMPNYLFFLTFLLSYLSMYTTFAFLYMLEPDGCITKVHQFSHAMWFSVHTSATIGYGHMAPNPDCVSTNLLILAEVLTTCLLQAALLGVVYARFSTPSKRASTLRFSEIMACHDQDDGTQWLCFRVANLRQHQLLHPEVRMLFMRLVHHGPDSHEYVYSDLNVRQLGGGKLWMGVPSILYHTVDADSPLYGLNEEDLDEMDVEILVILDGIDETTATPIQASFSSWAWGKEGDGILWNMPWGGRGQEHAGLPGRCMMQRGGAPRNLPQPAVGPLADLNCPPCNPYGLAGEEVLLPL</sequence>
<dbReference type="Gene3D" id="1.10.287.70">
    <property type="match status" value="1"/>
</dbReference>
<dbReference type="AlphaFoldDB" id="A0A1D1ZQQ1"/>
<keyword evidence="4 11" id="KW-0812">Transmembrane</keyword>
<dbReference type="GO" id="GO:0005242">
    <property type="term" value="F:inward rectifier potassium channel activity"/>
    <property type="evidence" value="ECO:0007669"/>
    <property type="project" value="InterPro"/>
</dbReference>
<evidence type="ECO:0000256" key="1">
    <source>
        <dbReference type="ARBA" id="ARBA00004141"/>
    </source>
</evidence>
<dbReference type="GO" id="GO:0005886">
    <property type="term" value="C:plasma membrane"/>
    <property type="evidence" value="ECO:0007669"/>
    <property type="project" value="TreeGrafter"/>
</dbReference>
<comment type="subcellular location">
    <subcellularLocation>
        <location evidence="1 11">Membrane</location>
        <topology evidence="1 11">Multi-pass membrane protein</topology>
    </subcellularLocation>
</comment>
<evidence type="ECO:0000256" key="6">
    <source>
        <dbReference type="ARBA" id="ARBA00022958"/>
    </source>
</evidence>
<dbReference type="InterPro" id="IPR016449">
    <property type="entry name" value="K_chnl_inward-rec_Kir"/>
</dbReference>
<keyword evidence="2 11" id="KW-0813">Transport</keyword>
<evidence type="ECO:0000256" key="3">
    <source>
        <dbReference type="ARBA" id="ARBA00022538"/>
    </source>
</evidence>
<reference evidence="15" key="1">
    <citation type="submission" date="2015-08" db="EMBL/GenBank/DDBJ databases">
        <authorList>
            <person name="Babu N.S."/>
            <person name="Beckwith C.J."/>
            <person name="Beseler K.G."/>
            <person name="Brison A."/>
            <person name="Carone J.V."/>
            <person name="Caskin T.P."/>
            <person name="Diamond M."/>
            <person name="Durham M.E."/>
            <person name="Foxe J.M."/>
            <person name="Go M."/>
            <person name="Henderson B.A."/>
            <person name="Jones I.B."/>
            <person name="McGettigan J.A."/>
            <person name="Micheletti S.J."/>
            <person name="Nasrallah M.E."/>
            <person name="Ortiz D."/>
            <person name="Piller C.R."/>
            <person name="Privatt S.R."/>
            <person name="Schneider S.L."/>
            <person name="Sharp S."/>
            <person name="Smith T.C."/>
            <person name="Stanton J.D."/>
            <person name="Ullery H.E."/>
            <person name="Wilson R.J."/>
            <person name="Serrano M.G."/>
            <person name="Buck G."/>
            <person name="Lee V."/>
            <person name="Wang Y."/>
            <person name="Carvalho R."/>
            <person name="Voegtly L."/>
            <person name="Shi R."/>
            <person name="Duckworth R."/>
            <person name="Johnson A."/>
            <person name="Loviza R."/>
            <person name="Walstead R."/>
            <person name="Shah Z."/>
            <person name="Kiflezghi M."/>
            <person name="Wade K."/>
            <person name="Ball S.L."/>
            <person name="Bradley K.W."/>
            <person name="Asai D.J."/>
            <person name="Bowman C.A."/>
            <person name="Russell D.A."/>
            <person name="Pope W.H."/>
            <person name="Jacobs-Sera D."/>
            <person name="Hendrix R.W."/>
            <person name="Hatfull G.F."/>
        </authorList>
    </citation>
    <scope>NUCLEOTIDE SEQUENCE</scope>
</reference>
<dbReference type="InterPro" id="IPR013518">
    <property type="entry name" value="K_chnl_inward-rec_Kir_cyto"/>
</dbReference>
<evidence type="ECO:0000313" key="15">
    <source>
        <dbReference type="EMBL" id="JAT69312.1"/>
    </source>
</evidence>
<dbReference type="PRINTS" id="PR01320">
    <property type="entry name" value="KIRCHANNEL"/>
</dbReference>
<proteinExistence type="inferred from homology"/>
<evidence type="ECO:0000256" key="12">
    <source>
        <dbReference type="SAM" id="Phobius"/>
    </source>
</evidence>
<comment type="similarity">
    <text evidence="11">Belongs to the inward rectifier-type potassium channel (TC 1.A.2.1) family.</text>
</comment>
<dbReference type="InterPro" id="IPR041647">
    <property type="entry name" value="IRK_C"/>
</dbReference>
<evidence type="ECO:0000256" key="5">
    <source>
        <dbReference type="ARBA" id="ARBA00022882"/>
    </source>
</evidence>
<evidence type="ECO:0000256" key="2">
    <source>
        <dbReference type="ARBA" id="ARBA00022448"/>
    </source>
</evidence>
<feature type="domain" description="Potassium channel inwardly rectifying transmembrane" evidence="13">
    <location>
        <begin position="44"/>
        <end position="162"/>
    </location>
</feature>
<evidence type="ECO:0000256" key="9">
    <source>
        <dbReference type="ARBA" id="ARBA00023136"/>
    </source>
</evidence>
<gene>
    <name evidence="15" type="ORF">g.45612</name>
</gene>
<dbReference type="EMBL" id="GDKF01009310">
    <property type="protein sequence ID" value="JAT69312.1"/>
    <property type="molecule type" value="Transcribed_RNA"/>
</dbReference>
<name>A0A1D1ZQQ1_AUXPR</name>
<accession>A0A1D1ZQQ1</accession>
<keyword evidence="7 12" id="KW-1133">Transmembrane helix</keyword>
<dbReference type="PANTHER" id="PTHR11767">
    <property type="entry name" value="INWARD RECTIFIER POTASSIUM CHANNEL"/>
    <property type="match status" value="1"/>
</dbReference>